<gene>
    <name evidence="2" type="ORF">OO016_04190</name>
</gene>
<keyword evidence="3" id="KW-1185">Reference proteome</keyword>
<accession>A0AAE3SMK4</accession>
<evidence type="ECO:0000256" key="1">
    <source>
        <dbReference type="SAM" id="SignalP"/>
    </source>
</evidence>
<dbReference type="EMBL" id="JAPFQP010000001">
    <property type="protein sequence ID" value="MCX2718797.1"/>
    <property type="molecule type" value="Genomic_DNA"/>
</dbReference>
<dbReference type="RefSeq" id="WP_266011099.1">
    <property type="nucleotide sequence ID" value="NZ_JAPFQP010000001.1"/>
</dbReference>
<proteinExistence type="predicted"/>
<organism evidence="2 3">
    <name type="scientific">Lentiprolixibacter aurantiacus</name>
    <dbReference type="NCBI Taxonomy" id="2993939"/>
    <lineage>
        <taxon>Bacteria</taxon>
        <taxon>Pseudomonadati</taxon>
        <taxon>Bacteroidota</taxon>
        <taxon>Flavobacteriia</taxon>
        <taxon>Flavobacteriales</taxon>
        <taxon>Flavobacteriaceae</taxon>
        <taxon>Lentiprolixibacter</taxon>
    </lineage>
</organism>
<keyword evidence="1" id="KW-0732">Signal</keyword>
<dbReference type="AlphaFoldDB" id="A0AAE3SMK4"/>
<comment type="caution">
    <text evidence="2">The sequence shown here is derived from an EMBL/GenBank/DDBJ whole genome shotgun (WGS) entry which is preliminary data.</text>
</comment>
<feature type="signal peptide" evidence="1">
    <location>
        <begin position="1"/>
        <end position="18"/>
    </location>
</feature>
<evidence type="ECO:0000313" key="2">
    <source>
        <dbReference type="EMBL" id="MCX2718797.1"/>
    </source>
</evidence>
<protein>
    <submittedName>
        <fullName evidence="2">Uncharacterized protein</fullName>
    </submittedName>
</protein>
<feature type="chain" id="PRO_5042161163" evidence="1">
    <location>
        <begin position="19"/>
        <end position="234"/>
    </location>
</feature>
<sequence length="234" mass="25894">MKKLCTLLGLFMVFSLSAQDTYFTIYNFSVAAKDVSTVYDLVDGYYSKNKPEGVTVSLYENHFNDSGNNFTHSIVFAGSLDAIGGMYSGGDNDAWQLFITRVNMHMEDGFSSAMGRVIDSYGDNSTPHPVQRYFMLDVKDGDAFNKGYAKFHSKNNPEGETVAMGNITAGRSPAGENRWVIQGFKDFKSAMGGADMLRTDAEKKASDKAWQEFMDSHGGVDVIRSGLRIQLGQW</sequence>
<evidence type="ECO:0000313" key="3">
    <source>
        <dbReference type="Proteomes" id="UP001207116"/>
    </source>
</evidence>
<dbReference type="Proteomes" id="UP001207116">
    <property type="component" value="Unassembled WGS sequence"/>
</dbReference>
<reference evidence="2" key="1">
    <citation type="submission" date="2022-11" db="EMBL/GenBank/DDBJ databases">
        <title>The characterization of three novel Bacteroidetes species and genomic analysis of their roles in tidal elemental geochemical cycles.</title>
        <authorList>
            <person name="Ma K.-J."/>
        </authorList>
    </citation>
    <scope>NUCLEOTIDE SEQUENCE</scope>
    <source>
        <strain evidence="2">M415</strain>
    </source>
</reference>
<name>A0AAE3SMK4_9FLAO</name>